<reference evidence="2" key="1">
    <citation type="journal article" date="2012" name="PLoS Negl. Trop. Dis.">
        <title>A systematically improved high quality genome and transcriptome of the human blood fluke Schistosoma mansoni.</title>
        <authorList>
            <person name="Protasio A.V."/>
            <person name="Tsai I.J."/>
            <person name="Babbage A."/>
            <person name="Nichol S."/>
            <person name="Hunt M."/>
            <person name="Aslett M.A."/>
            <person name="De Silva N."/>
            <person name="Velarde G.S."/>
            <person name="Anderson T.J."/>
            <person name="Clark R.C."/>
            <person name="Davidson C."/>
            <person name="Dillon G.P."/>
            <person name="Holroyd N.E."/>
            <person name="LoVerde P.T."/>
            <person name="Lloyd C."/>
            <person name="McQuillan J."/>
            <person name="Oliveira G."/>
            <person name="Otto T.D."/>
            <person name="Parker-Manuel S.J."/>
            <person name="Quail M.A."/>
            <person name="Wilson R.A."/>
            <person name="Zerlotini A."/>
            <person name="Dunne D.W."/>
            <person name="Berriman M."/>
        </authorList>
    </citation>
    <scope>NUCLEOTIDE SEQUENCE [LARGE SCALE GENOMIC DNA]</scope>
    <source>
        <strain evidence="2">Puerto Rican</strain>
    </source>
</reference>
<reference evidence="3" key="2">
    <citation type="submission" date="2019-11" db="UniProtKB">
        <authorList>
            <consortium name="WormBaseParasite"/>
        </authorList>
    </citation>
    <scope>IDENTIFICATION</scope>
    <source>
        <strain evidence="3">Puerto Rican</strain>
    </source>
</reference>
<accession>A0A5K4F3U6</accession>
<dbReference type="WBParaSite" id="Smp_245960.1">
    <property type="protein sequence ID" value="Smp_245960.1"/>
    <property type="gene ID" value="Smp_245960"/>
</dbReference>
<dbReference type="PANTHER" id="PTHR31139">
    <property type="entry name" value="ECTOPIC P GRANULES PROTEIN 5 HOMOLOG"/>
    <property type="match status" value="1"/>
</dbReference>
<evidence type="ECO:0000256" key="1">
    <source>
        <dbReference type="SAM" id="MobiDB-lite"/>
    </source>
</evidence>
<proteinExistence type="predicted"/>
<dbReference type="GO" id="GO:0005737">
    <property type="term" value="C:cytoplasm"/>
    <property type="evidence" value="ECO:0007669"/>
    <property type="project" value="TreeGrafter"/>
</dbReference>
<protein>
    <submittedName>
        <fullName evidence="3">Ectopic P granules protein 5 homolog</fullName>
    </submittedName>
</protein>
<evidence type="ECO:0000313" key="2">
    <source>
        <dbReference type="Proteomes" id="UP000008854"/>
    </source>
</evidence>
<dbReference type="InterPro" id="IPR051436">
    <property type="entry name" value="Autophagy-related_EPG5"/>
</dbReference>
<sequence>MEAVRVRKPKLKTDEIISRLESIIVPDDALPVEDEVFTSPQLTVSEPQILSRCEDNTVPSTFHSNEGSAPKDLNRLYPPLDGHFATDVEGNQSADHEAESVVEDIQQSKVEASAPDLFMNSSVEGDLLFDSFPPSLSSEHLRNLYINRSLDLLNETENSFLKNSEFELLTVPNSSGFNIPDDPFYLLLCKYADNWGKWLQALKRLSKVLKESSGMEMSAWKVMKHTNSVDSKCQDKRTVCLKYEYEKATLIQSVLSELKETSEVSHWIIFEEIPLIAYKLVQCRNRIEEYLANILTQCSIYENLTSSQPGILIGSKVDSTHLVQLNEMRSTCSILFACLRQFWSNQYAGRTHDPTFLKHLSNWLILTAGVTVRACRPEDHIFILMQLLRLPSQLIKLFTCLLQPPDPIIAWERTKNLVEFLNQPEVELILTLFAICLRPVRERARFVTPVNIGSCKEQINSSVSQNDTIWTTVDSAGESDIEEPEGSEVNKKNKSSISTQYDISSLLSDYDPNLESCTYLNPKDLNCLLGQLRIERVLQLLAYDYIPNCENVQYFSVNESGFMTSIAFADRLLSLIEACEKIYSDYVLPPGPQTHLGSWRSLAKRLARLIRLLLISIGFRIQTIVYQQQYHHVQNSQQFTLILSQYDSLCIRAVNCLLLSGSGLPDAYQKAGQLTCWRNLACTLPLGLTMVKTKKELFYIILKSILQNNDKHNTHNNINKDSVYTLMKECIMNNTDDLENVLPNMILSKLHRVLLLMGFNELGLSVVINVLGKLASLECRPRMIYNNNMPTTESVNTSYRYELPGDEVSLIKCIMRIIFGLSVYHRPNDLINRKDNQINIKHSTSSSDTSDSSISIFSLLPISPKYGCKQLIEISNKHPQICLHLLFDLIIESALDLTTNPLLTIKLHDRISQLNLYFSDQYMRVEDILLQLVIEAPFHIMQPNNKEVEFLIDSLCHYSANCFLHKLCRLFLSRFSWDAFKDLQSQEPFIPLRLHLDMALGLCEIVDKQISDLSHFHLTKLINPKLVSEMNKLINCLYFITYLSVSNMYKSAKSSVNVLTATLTDQFLSSLLISQQRLRIKSSGLDKLTHVASELSRRTHSVENITVSSSSSSSFLSNPDQSLYTIKDIIDWAAELLLRLIIPGSKYGQNYLIGTDSSKLKEYVDQIWLKLDALVRKNKYDQKKSTTSSLLNPIISFVMLSLQTIYSTMNKDDNCVLPTSSTTKDCNFWQPQSPMLNQLLKSIFIYKHFKLTLRTLFIVCKCIPSLYSNENNQPIVTNLSWPELKELFHDLFDCSSAATASLLLSSDSDEQQRQQHLQQFLNRLYQFPQNPISSFSLTSSSSKTMPTDSTLFFPYLLIGMFIELTNSIPYSYSLNNIIIIIINMLLDSIDCFNQLSIILLLDLLIQLEYWNRLKCFLPTGQLNPSGLDNYKLKLRMINTSVYENFQFKFKEIRELHTQNKSTESLHNIVATSLETAYSWAWSQTSFIITSVKSNLISSSSSSYRKDNTVNANCYSEQNKFKNIIQYECIFNKINFRIIQTYLKYSNNDCQLTPPYWLLAWLQSIIHNEETMKSDTIEDTTNYQYLNYWKYITPFISLYQDELISAGNQLVNNHFQSSSRNDINTSSLATPVKQILQKILFESGLVQLISSNLEFHKNNNYNNPHKDELFSNQVSSLTDATIAWIFSQFSLVQGVYLIHLCPVNHPICPLLIHNVLCQLFNLISPSSVVDADQHLSTRHDQTNSTDYNLNGIKSRCSNNSFTPGFLLLRCLPASLFIHTEHSSYLPLSSSSPSSLSSSPSSSSPLNKQDYQQSLFQLIIQKIRLYSSTNSHCHSNKPSFTHDFNCLIDFLCQSDVLLSRSPFLNVNDIKSNSKLSHLLDPGYQRSVIDILLCYFDWVSLNSFMQTSQSLWNTYQYIHKSNMKVSNENENVNVLSTVSPESSVLRLQNSESHERRIELSCSSSFEVLFSSSSLMTLPSSIDEFPKYMKDTVDSLRQHAKQMCNRIECIEKLQNEFCTNILPKLYIPVRVSLLQYVECQSILPSWMPGHQPCSGGTNISCEYQTDERNKEIDELYQMNRSDTDKLIKLALDVSRTAACDVLNYNDSSPPSTSTSSEGSNFGVNWARTVLQLENAVSYLIHKSRLITSESKSLNTNVTHVSSESSSSSSLYPSYASTTTTNTSINNQLNAVQNIGLECFQQLCQNLSGPLLQCPLTKQVLSKCVGELASEFLTNLSTQHQLLLDMLVALPHLSNLLSSTFIPPNPSSLSSLYQSQQHPLLPIYQRLMDIRFRCNAQTALCILEKINFKAWFSIEIKHFSQKQWSQLMLALFTCIEETTNVYSSDINSTCSEENDDLHKLCIVHLKALLTNHFPDMFVLAFELLLQNLSNPKYLDIWILFQDLLIADISTNSGSTTLSIEQLTQLLNHVHRRLTSAVNSSPVTSLSPLRDTQNVLIDECCSMLQNNSSQTIQTIIHFLMILACQLCEKIGCCILRDHLSIQNGQSIVIDMLIQVFGCILQKCITLYYNGKANNTTESSTTSSSSTTIQTSYQSSSSFIVYAKCCLKGFSECLNSAIKVCPTDGNPIWSNQLINLFLIWFTSTTCISSNFGDNLNMVPVTSTSSTTTTNLCKQNIHKISLPLLIYSSINEKEKQDDDSGDFNQNNDEKKEFILSKWCLSLTSYIWKPNLDCLDSMIMLLLNCDNFVNRQSIKELASNFLIYLLSNVQWWFDQNSSSSNQSINVPGQRPWLINQSNTLHLENSMIKMDEAYVNSLTFLIVLIASNLQTNDINKDIKTQLKIIMENIQSSLDLSIVSESCYIFILSYLTEQNIPAYYVLMPPTTMEGRLFGLLAAAGGMISKSSDLFTFTQNSSFTIQSSTTGLYPNIHNLSSNDYKSSNVNISLHSKRSAYLRKITSLLGYSILCDNPLPSNELDDLLMLDYFLSSFVKTHMLSSSSSLPLSSLSSTSRTDSSIFSIVWNRMSSMMLNLTNNLNPSTSSSVTTTILSSSTSTDNDSLIKSQLHPSQVVKILTWLRICNLLSELESVSGQIGWRKSTSQEFKQIVELCNEIILLVNRSSSRVEFLSKLEHSKIHHHRHLTKQDNNKNLVYTIPDYFINAIIFWLLNNLTINTQMNNNNNKDLSFTTNMDVISNIIMPHSINACLSKPLIYSLLSMNSLLDQITASRFVQLLNATIWSVIDNAPNEISSKDRFYGICEIYSHIYFLQNKLNFLHSDLLVSMCIQNSLHLPLLFIILCRLNYLYRSMNNSTLSVINEEYNMITADSMHWLHSIKIYYMNGIDDRSFQLNGWILFLNFIIQLISTSKRNFFNNESCCYNHPAWCSQNSNHHDIPNNKDDICSADFLGKRLSGILNELRNTLMVKLKKKKKKINLTEEKVMQLKKLCTFIECLCCILEAWMISTHSVGLSNLERLSCLTPSNESSDGTRTEDITNMEEGSSKELKQSTFVTQDKSVDNTNPTASIISSLLMRLKSITLVEAYQYLCLQFWTDLKPYVKQILQNSSFTSQLSSLRI</sequence>
<keyword evidence="2" id="KW-1185">Reference proteome</keyword>
<organism evidence="2 3">
    <name type="scientific">Schistosoma mansoni</name>
    <name type="common">Blood fluke</name>
    <dbReference type="NCBI Taxonomy" id="6183"/>
    <lineage>
        <taxon>Eukaryota</taxon>
        <taxon>Metazoa</taxon>
        <taxon>Spiralia</taxon>
        <taxon>Lophotrochozoa</taxon>
        <taxon>Platyhelminthes</taxon>
        <taxon>Trematoda</taxon>
        <taxon>Digenea</taxon>
        <taxon>Strigeidida</taxon>
        <taxon>Schistosomatoidea</taxon>
        <taxon>Schistosomatidae</taxon>
        <taxon>Schistosoma</taxon>
    </lineage>
</organism>
<dbReference type="InParanoid" id="A0A5K4F3U6"/>
<evidence type="ECO:0000313" key="3">
    <source>
        <dbReference type="WBParaSite" id="Smp_245960.1"/>
    </source>
</evidence>
<dbReference type="GO" id="GO:0097352">
    <property type="term" value="P:autophagosome maturation"/>
    <property type="evidence" value="ECO:0007669"/>
    <property type="project" value="TreeGrafter"/>
</dbReference>
<name>A0A5K4F3U6_SCHMA</name>
<feature type="region of interest" description="Disordered" evidence="1">
    <location>
        <begin position="3429"/>
        <end position="3453"/>
    </location>
</feature>
<dbReference type="Proteomes" id="UP000008854">
    <property type="component" value="Unassembled WGS sequence"/>
</dbReference>
<dbReference type="PANTHER" id="PTHR31139:SF4">
    <property type="entry name" value="ECTOPIC P GRANULES PROTEIN 5 HOMOLOG"/>
    <property type="match status" value="1"/>
</dbReference>